<protein>
    <submittedName>
        <fullName evidence="2">Uncharacterized protein</fullName>
    </submittedName>
</protein>
<dbReference type="Proteomes" id="UP001500218">
    <property type="component" value="Unassembled WGS sequence"/>
</dbReference>
<evidence type="ECO:0000313" key="3">
    <source>
        <dbReference type="Proteomes" id="UP001500218"/>
    </source>
</evidence>
<evidence type="ECO:0000256" key="1">
    <source>
        <dbReference type="SAM" id="MobiDB-lite"/>
    </source>
</evidence>
<name>A0ABP4YE86_9ACTN</name>
<dbReference type="InterPro" id="IPR046658">
    <property type="entry name" value="DUF6767"/>
</dbReference>
<organism evidence="2 3">
    <name type="scientific">Luedemannella flava</name>
    <dbReference type="NCBI Taxonomy" id="349316"/>
    <lineage>
        <taxon>Bacteria</taxon>
        <taxon>Bacillati</taxon>
        <taxon>Actinomycetota</taxon>
        <taxon>Actinomycetes</taxon>
        <taxon>Micromonosporales</taxon>
        <taxon>Micromonosporaceae</taxon>
        <taxon>Luedemannella</taxon>
    </lineage>
</organism>
<gene>
    <name evidence="2" type="ORF">GCM10009682_38250</name>
</gene>
<feature type="compositionally biased region" description="Basic and acidic residues" evidence="1">
    <location>
        <begin position="8"/>
        <end position="18"/>
    </location>
</feature>
<comment type="caution">
    <text evidence="2">The sequence shown here is derived from an EMBL/GenBank/DDBJ whole genome shotgun (WGS) entry which is preliminary data.</text>
</comment>
<accession>A0ABP4YE86</accession>
<sequence>MSGLGRWSRPEGARDHADGPAAAHNGDVAGVSKIRPEAICPIRPGEKCTLCQVSVTGPQDCGLVYLVMHDDELREGLRNQRLAPSGAVA</sequence>
<dbReference type="EMBL" id="BAAALT010000122">
    <property type="protein sequence ID" value="GAA1813419.1"/>
    <property type="molecule type" value="Genomic_DNA"/>
</dbReference>
<proteinExistence type="predicted"/>
<dbReference type="Pfam" id="PF20555">
    <property type="entry name" value="DUF6767"/>
    <property type="match status" value="1"/>
</dbReference>
<feature type="region of interest" description="Disordered" evidence="1">
    <location>
        <begin position="1"/>
        <end position="29"/>
    </location>
</feature>
<evidence type="ECO:0000313" key="2">
    <source>
        <dbReference type="EMBL" id="GAA1813419.1"/>
    </source>
</evidence>
<keyword evidence="3" id="KW-1185">Reference proteome</keyword>
<reference evidence="3" key="1">
    <citation type="journal article" date="2019" name="Int. J. Syst. Evol. Microbiol.">
        <title>The Global Catalogue of Microorganisms (GCM) 10K type strain sequencing project: providing services to taxonomists for standard genome sequencing and annotation.</title>
        <authorList>
            <consortium name="The Broad Institute Genomics Platform"/>
            <consortium name="The Broad Institute Genome Sequencing Center for Infectious Disease"/>
            <person name="Wu L."/>
            <person name="Ma J."/>
        </authorList>
    </citation>
    <scope>NUCLEOTIDE SEQUENCE [LARGE SCALE GENOMIC DNA]</scope>
    <source>
        <strain evidence="3">JCM 13250</strain>
    </source>
</reference>